<comment type="caution">
    <text evidence="1">The sequence shown here is derived from an EMBL/GenBank/DDBJ whole genome shotgun (WGS) entry which is preliminary data.</text>
</comment>
<sequence>MPELHTEKLPILDLSELDEAANRRQAFLARLRETAHGIGFFYVSGHGVPQHLIRDVLAQSRQFFALPEADKLAIQMVNSAQFRGYNRAGLEHTRGKPDWREQIDIGAELPERAIDRSAPPWTRLQGPNQWPAALPSLRPVILDYLGLVTDLAVRITRAFAEALEQPANIFEPIYTPAPNQLLKIVRYPGREKSEGDQGVGAHKDSGFVTVLLQDTQSGLQVEGKSGWIDAPPIPGTFVINIGEVLEMASNGYLRANVHRVVSPPAGGDRLSVPFFFGARLDATIPVLALPPHLSAHAQGVTQDPQNPLFRDVGKNYLKSRLRSHPDVARRHHADLLEPRERDGAPAVASAY</sequence>
<accession>A0ACC5RD89</accession>
<name>A0ACC5RD89_9HYPH</name>
<dbReference type="EMBL" id="JAENHL010000008">
    <property type="protein sequence ID" value="MBK1870574.1"/>
    <property type="molecule type" value="Genomic_DNA"/>
</dbReference>
<evidence type="ECO:0000313" key="2">
    <source>
        <dbReference type="Proteomes" id="UP000616151"/>
    </source>
</evidence>
<evidence type="ECO:0000313" key="1">
    <source>
        <dbReference type="EMBL" id="MBK1870574.1"/>
    </source>
</evidence>
<dbReference type="Proteomes" id="UP000616151">
    <property type="component" value="Unassembled WGS sequence"/>
</dbReference>
<proteinExistence type="predicted"/>
<keyword evidence="2" id="KW-1185">Reference proteome</keyword>
<organism evidence="1 2">
    <name type="scientific">Taklimakanibacter albus</name>
    <dbReference type="NCBI Taxonomy" id="2800327"/>
    <lineage>
        <taxon>Bacteria</taxon>
        <taxon>Pseudomonadati</taxon>
        <taxon>Pseudomonadota</taxon>
        <taxon>Alphaproteobacteria</taxon>
        <taxon>Hyphomicrobiales</taxon>
        <taxon>Aestuariivirgaceae</taxon>
        <taxon>Taklimakanibacter</taxon>
    </lineage>
</organism>
<protein>
    <submittedName>
        <fullName evidence="1">Isopenicillin N synthase family oxygenase</fullName>
    </submittedName>
</protein>
<reference evidence="1" key="1">
    <citation type="submission" date="2021-01" db="EMBL/GenBank/DDBJ databases">
        <authorList>
            <person name="Sun Q."/>
        </authorList>
    </citation>
    <scope>NUCLEOTIDE SEQUENCE</scope>
    <source>
        <strain evidence="1">YIM B02566</strain>
    </source>
</reference>
<gene>
    <name evidence="1" type="ORF">JHL16_29690</name>
</gene>